<protein>
    <recommendedName>
        <fullName evidence="1">non-specific serine/threonine protein kinase</fullName>
        <ecNumber evidence="1">2.7.11.1</ecNumber>
    </recommendedName>
</protein>
<proteinExistence type="predicted"/>
<dbReference type="Proteomes" id="UP000018087">
    <property type="component" value="Unassembled WGS sequence"/>
</dbReference>
<evidence type="ECO:0000256" key="7">
    <source>
        <dbReference type="ARBA" id="ARBA00047899"/>
    </source>
</evidence>
<keyword evidence="5 10" id="KW-0418">Kinase</keyword>
<evidence type="ECO:0000256" key="8">
    <source>
        <dbReference type="ARBA" id="ARBA00048679"/>
    </source>
</evidence>
<keyword evidence="6" id="KW-0067">ATP-binding</keyword>
<keyword evidence="3" id="KW-0808">Transferase</keyword>
<evidence type="ECO:0000256" key="2">
    <source>
        <dbReference type="ARBA" id="ARBA00022527"/>
    </source>
</evidence>
<dbReference type="EC" id="2.7.11.1" evidence="1"/>
<dbReference type="GO" id="GO:0050684">
    <property type="term" value="P:regulation of mRNA processing"/>
    <property type="evidence" value="ECO:0007669"/>
    <property type="project" value="TreeGrafter"/>
</dbReference>
<dbReference type="HOGENOM" id="CLU_000288_81_2_1"/>
<evidence type="ECO:0000259" key="9">
    <source>
        <dbReference type="PROSITE" id="PS50011"/>
    </source>
</evidence>
<evidence type="ECO:0000256" key="1">
    <source>
        <dbReference type="ARBA" id="ARBA00012513"/>
    </source>
</evidence>
<dbReference type="SUPFAM" id="SSF56112">
    <property type="entry name" value="Protein kinase-like (PK-like)"/>
    <property type="match status" value="1"/>
</dbReference>
<dbReference type="InterPro" id="IPR011009">
    <property type="entry name" value="Kinase-like_dom_sf"/>
</dbReference>
<dbReference type="PANTHER" id="PTHR47634">
    <property type="entry name" value="PROTEIN KINASE DOMAIN-CONTAINING PROTEIN-RELATED"/>
    <property type="match status" value="1"/>
</dbReference>
<comment type="catalytic activity">
    <reaction evidence="7">
        <text>L-threonyl-[protein] + ATP = O-phospho-L-threonyl-[protein] + ADP + H(+)</text>
        <dbReference type="Rhea" id="RHEA:46608"/>
        <dbReference type="Rhea" id="RHEA-COMP:11060"/>
        <dbReference type="Rhea" id="RHEA-COMP:11605"/>
        <dbReference type="ChEBI" id="CHEBI:15378"/>
        <dbReference type="ChEBI" id="CHEBI:30013"/>
        <dbReference type="ChEBI" id="CHEBI:30616"/>
        <dbReference type="ChEBI" id="CHEBI:61977"/>
        <dbReference type="ChEBI" id="CHEBI:456216"/>
        <dbReference type="EC" id="2.7.11.1"/>
    </reaction>
</comment>
<dbReference type="eggNOG" id="KOG1290">
    <property type="taxonomic scope" value="Eukaryota"/>
</dbReference>
<dbReference type="AlphaFoldDB" id="U7PT57"/>
<keyword evidence="4" id="KW-0547">Nucleotide-binding</keyword>
<dbReference type="InterPro" id="IPR000719">
    <property type="entry name" value="Prot_kinase_dom"/>
</dbReference>
<feature type="domain" description="Protein kinase" evidence="9">
    <location>
        <begin position="48"/>
        <end position="411"/>
    </location>
</feature>
<comment type="catalytic activity">
    <reaction evidence="8">
        <text>L-seryl-[protein] + ATP = O-phospho-L-seryl-[protein] + ADP + H(+)</text>
        <dbReference type="Rhea" id="RHEA:17989"/>
        <dbReference type="Rhea" id="RHEA-COMP:9863"/>
        <dbReference type="Rhea" id="RHEA-COMP:11604"/>
        <dbReference type="ChEBI" id="CHEBI:15378"/>
        <dbReference type="ChEBI" id="CHEBI:29999"/>
        <dbReference type="ChEBI" id="CHEBI:30616"/>
        <dbReference type="ChEBI" id="CHEBI:83421"/>
        <dbReference type="ChEBI" id="CHEBI:456216"/>
        <dbReference type="EC" id="2.7.11.1"/>
    </reaction>
</comment>
<organism evidence="10 11">
    <name type="scientific">Sporothrix schenckii (strain ATCC 58251 / de Perez 2211183)</name>
    <name type="common">Rose-picker's disease fungus</name>
    <dbReference type="NCBI Taxonomy" id="1391915"/>
    <lineage>
        <taxon>Eukaryota</taxon>
        <taxon>Fungi</taxon>
        <taxon>Dikarya</taxon>
        <taxon>Ascomycota</taxon>
        <taxon>Pezizomycotina</taxon>
        <taxon>Sordariomycetes</taxon>
        <taxon>Sordariomycetidae</taxon>
        <taxon>Ophiostomatales</taxon>
        <taxon>Ophiostomataceae</taxon>
        <taxon>Sporothrix</taxon>
    </lineage>
</organism>
<sequence>MASSSSAGISWDLYPKSGRIQPHEPLEGYTLGGFHPVALGDTLCNGRYVIRHKLGFGQQSTVWLAWDNEHANISNARPWVAVKIKTATASADSLFHDGEVGVLGILERHYRGTNQQGPRTFLLLLDAFRHAGPNGIHNCIVTEVLGHTLEDLFSSYPADGDLLPPDLVLRYSQQLLQGLDMVHRLGIAHGDICPANIALTCDQAQENPDTFFATVGANPRTVAYESDASRPAGLPQQLIACAVWDAWCVDRETDVRILDWGSAFHMAENVTRPAHPAKLRPPETFFEHHVNFTHDLWMAGSVIYSMVFQAAPISSVTAPDHAIEMMANLKKEDENTAAPRQEMLEDSFKVRRQENVRHCAGLASEVYEKDQFTEYDLWAVKFLLWPLQGLLRHDPTHRLSAKEAAASIAWTDYRRDT</sequence>
<evidence type="ECO:0000256" key="4">
    <source>
        <dbReference type="ARBA" id="ARBA00022741"/>
    </source>
</evidence>
<dbReference type="GO" id="GO:0004674">
    <property type="term" value="F:protein serine/threonine kinase activity"/>
    <property type="evidence" value="ECO:0007669"/>
    <property type="project" value="UniProtKB-KW"/>
</dbReference>
<dbReference type="PANTHER" id="PTHR47634:SF9">
    <property type="entry name" value="PROTEIN KINASE DOMAIN-CONTAINING PROTEIN-RELATED"/>
    <property type="match status" value="1"/>
</dbReference>
<reference evidence="11" key="1">
    <citation type="journal article" date="2014" name="Genome Announc.">
        <title>Genome sequence of the pathogenic fungus Sporothrix schenckii (ATCC 58251).</title>
        <authorList>
            <person name="Cuomo C.A."/>
            <person name="Rodriguez-Del Valle N."/>
            <person name="Perez-Sanchez L."/>
            <person name="Abouelleil A."/>
            <person name="Goldberg J."/>
            <person name="Young S."/>
            <person name="Zeng Q."/>
            <person name="Birren B.W."/>
        </authorList>
    </citation>
    <scope>NUCLEOTIDE SEQUENCE [LARGE SCALE GENOMIC DNA]</scope>
    <source>
        <strain evidence="11">ATCC 58251 / de Perez 2211183</strain>
    </source>
</reference>
<evidence type="ECO:0000313" key="10">
    <source>
        <dbReference type="EMBL" id="ERS98126.1"/>
    </source>
</evidence>
<dbReference type="OrthoDB" id="5979581at2759"/>
<name>U7PT57_SPOS1</name>
<keyword evidence="11" id="KW-1185">Reference proteome</keyword>
<dbReference type="Gene3D" id="3.30.200.20">
    <property type="entry name" value="Phosphorylase Kinase, domain 1"/>
    <property type="match status" value="1"/>
</dbReference>
<evidence type="ECO:0000256" key="5">
    <source>
        <dbReference type="ARBA" id="ARBA00022777"/>
    </source>
</evidence>
<evidence type="ECO:0000256" key="6">
    <source>
        <dbReference type="ARBA" id="ARBA00022840"/>
    </source>
</evidence>
<dbReference type="PROSITE" id="PS50011">
    <property type="entry name" value="PROTEIN_KINASE_DOM"/>
    <property type="match status" value="1"/>
</dbReference>
<keyword evidence="2" id="KW-0723">Serine/threonine-protein kinase</keyword>
<evidence type="ECO:0000256" key="3">
    <source>
        <dbReference type="ARBA" id="ARBA00022679"/>
    </source>
</evidence>
<dbReference type="SMART" id="SM00220">
    <property type="entry name" value="S_TKc"/>
    <property type="match status" value="1"/>
</dbReference>
<dbReference type="STRING" id="1391915.U7PT57"/>
<dbReference type="Gene3D" id="1.10.510.10">
    <property type="entry name" value="Transferase(Phosphotransferase) domain 1"/>
    <property type="match status" value="1"/>
</dbReference>
<dbReference type="InterPro" id="IPR051334">
    <property type="entry name" value="SRPK"/>
</dbReference>
<accession>U7PT57</accession>
<evidence type="ECO:0000313" key="11">
    <source>
        <dbReference type="Proteomes" id="UP000018087"/>
    </source>
</evidence>
<gene>
    <name evidence="10" type="ORF">HMPREF1624_04906</name>
</gene>
<dbReference type="EMBL" id="KI440846">
    <property type="protein sequence ID" value="ERS98126.1"/>
    <property type="molecule type" value="Genomic_DNA"/>
</dbReference>
<dbReference type="GO" id="GO:0000245">
    <property type="term" value="P:spliceosomal complex assembly"/>
    <property type="evidence" value="ECO:0007669"/>
    <property type="project" value="TreeGrafter"/>
</dbReference>
<dbReference type="GO" id="GO:0005524">
    <property type="term" value="F:ATP binding"/>
    <property type="evidence" value="ECO:0007669"/>
    <property type="project" value="UniProtKB-KW"/>
</dbReference>